<keyword evidence="4" id="KW-1185">Reference proteome</keyword>
<accession>A0A9Q8SXE2</accession>
<organism evidence="3 4">
    <name type="scientific">Colletotrichum lupini</name>
    <dbReference type="NCBI Taxonomy" id="145971"/>
    <lineage>
        <taxon>Eukaryota</taxon>
        <taxon>Fungi</taxon>
        <taxon>Dikarya</taxon>
        <taxon>Ascomycota</taxon>
        <taxon>Pezizomycotina</taxon>
        <taxon>Sordariomycetes</taxon>
        <taxon>Hypocreomycetidae</taxon>
        <taxon>Glomerellales</taxon>
        <taxon>Glomerellaceae</taxon>
        <taxon>Colletotrichum</taxon>
        <taxon>Colletotrichum acutatum species complex</taxon>
    </lineage>
</organism>
<evidence type="ECO:0000313" key="4">
    <source>
        <dbReference type="Proteomes" id="UP000830671"/>
    </source>
</evidence>
<keyword evidence="2" id="KW-1133">Transmembrane helix</keyword>
<proteinExistence type="predicted"/>
<feature type="region of interest" description="Disordered" evidence="1">
    <location>
        <begin position="52"/>
        <end position="77"/>
    </location>
</feature>
<feature type="transmembrane region" description="Helical" evidence="2">
    <location>
        <begin position="396"/>
        <end position="420"/>
    </location>
</feature>
<name>A0A9Q8SXE2_9PEZI</name>
<evidence type="ECO:0000256" key="1">
    <source>
        <dbReference type="SAM" id="MobiDB-lite"/>
    </source>
</evidence>
<gene>
    <name evidence="3" type="ORF">CLUP02_09973</name>
</gene>
<protein>
    <submittedName>
        <fullName evidence="3">Uncharacterized protein</fullName>
    </submittedName>
</protein>
<dbReference type="PANTHER" id="PTHR35896">
    <property type="entry name" value="IG-LIKE DOMAIN-CONTAINING PROTEIN"/>
    <property type="match status" value="1"/>
</dbReference>
<keyword evidence="2" id="KW-0812">Transmembrane</keyword>
<sequence>MILPPGPRPTLARKPISMFETGVNQSVNQSPSSTLALTLTLTTLKMAPKEKWHSTHDEEQSLMAENCDDDSVSSTTGFRSHKASRYRLLSRPSISPLKDLILIAFAILGFVSLLQSPTNLHPHTHPEGTSTPDILHAAPAVASCDCGNSTAEAVTLGCKYDSLAAAWLPEHCRDDELTAEFERSGPGPNGEWTYWADTAHTQEISVGEIAKMADNQEELRFHMSGHWHVLHCIFYWRKEHRARFNGKIVEPRSDNEKHIKHCGKIFLDPGYGTVAGVALNTDMDPRCSLQYLVGSFESIAANQELKFPPLRRACHTVLAYTWHRLPCPLLYQQGKSTYYPHIIIPHYSHHQILNMVSQQALKLPSPTCRYQSLNDDTTDNPPAKTRGLTTRQPNRLVLFSLLATVAILGTLLLILLFLHLRLLQSTTPRQKLGCGSSVAEAQQAGCTFDALAKAWLPAVCPRYGLAEFEAAAGAAHNQSRWRYWRDQAGEEELSMEDLASLGRSEKWWGTEREHLTHCAWMLVRKARAFADGGRVDKLTADFDHSKHCTMLLLWRALQAEGIDEMDTSGNVVFGGC</sequence>
<dbReference type="Proteomes" id="UP000830671">
    <property type="component" value="Chromosome 5"/>
</dbReference>
<evidence type="ECO:0000256" key="2">
    <source>
        <dbReference type="SAM" id="Phobius"/>
    </source>
</evidence>
<dbReference type="AlphaFoldDB" id="A0A9Q8SXE2"/>
<dbReference type="KEGG" id="clup:CLUP02_09973"/>
<dbReference type="GeneID" id="73343959"/>
<dbReference type="EMBL" id="CP019477">
    <property type="protein sequence ID" value="UQC84476.1"/>
    <property type="molecule type" value="Genomic_DNA"/>
</dbReference>
<dbReference type="RefSeq" id="XP_049146093.1">
    <property type="nucleotide sequence ID" value="XM_049288949.1"/>
</dbReference>
<keyword evidence="2" id="KW-0472">Membrane</keyword>
<dbReference type="PANTHER" id="PTHR35896:SF3">
    <property type="entry name" value="MAJOR FACILITATOR SUPERFAMILY TRANSPORTER"/>
    <property type="match status" value="1"/>
</dbReference>
<reference evidence="3" key="1">
    <citation type="journal article" date="2021" name="Mol. Plant Microbe Interact.">
        <title>Complete Genome Sequence of the Plant-Pathogenic Fungus Colletotrichum lupini.</title>
        <authorList>
            <person name="Baroncelli R."/>
            <person name="Pensec F."/>
            <person name="Da Lio D."/>
            <person name="Boufleur T."/>
            <person name="Vicente I."/>
            <person name="Sarrocco S."/>
            <person name="Picot A."/>
            <person name="Baraldi E."/>
            <person name="Sukno S."/>
            <person name="Thon M."/>
            <person name="Le Floch G."/>
        </authorList>
    </citation>
    <scope>NUCLEOTIDE SEQUENCE</scope>
    <source>
        <strain evidence="3">IMI 504893</strain>
    </source>
</reference>
<evidence type="ECO:0000313" key="3">
    <source>
        <dbReference type="EMBL" id="UQC84476.1"/>
    </source>
</evidence>
<dbReference type="InterPro" id="IPR053008">
    <property type="entry name" value="Phomopsin_biosynth_assoc"/>
</dbReference>